<proteinExistence type="predicted"/>
<dbReference type="InterPro" id="IPR029063">
    <property type="entry name" value="SAM-dependent_MTases_sf"/>
</dbReference>
<dbReference type="InterPro" id="IPR013216">
    <property type="entry name" value="Methyltransf_11"/>
</dbReference>
<dbReference type="Proteomes" id="UP001326715">
    <property type="component" value="Chromosome"/>
</dbReference>
<keyword evidence="5" id="KW-1185">Reference proteome</keyword>
<organism evidence="2 4">
    <name type="scientific">Chitinophaga sancti</name>
    <dbReference type="NCBI Taxonomy" id="1004"/>
    <lineage>
        <taxon>Bacteria</taxon>
        <taxon>Pseudomonadati</taxon>
        <taxon>Bacteroidota</taxon>
        <taxon>Chitinophagia</taxon>
        <taxon>Chitinophagales</taxon>
        <taxon>Chitinophagaceae</taxon>
        <taxon>Chitinophaga</taxon>
    </lineage>
</organism>
<keyword evidence="2" id="KW-0808">Transferase</keyword>
<evidence type="ECO:0000313" key="4">
    <source>
        <dbReference type="Proteomes" id="UP000183788"/>
    </source>
</evidence>
<dbReference type="GO" id="GO:0008757">
    <property type="term" value="F:S-adenosylmethionine-dependent methyltransferase activity"/>
    <property type="evidence" value="ECO:0007669"/>
    <property type="project" value="InterPro"/>
</dbReference>
<dbReference type="EMBL" id="FPIZ01000033">
    <property type="protein sequence ID" value="SFW87673.1"/>
    <property type="molecule type" value="Genomic_DNA"/>
</dbReference>
<dbReference type="GO" id="GO:0032259">
    <property type="term" value="P:methylation"/>
    <property type="evidence" value="ECO:0007669"/>
    <property type="project" value="UniProtKB-KW"/>
</dbReference>
<evidence type="ECO:0000313" key="5">
    <source>
        <dbReference type="Proteomes" id="UP001326715"/>
    </source>
</evidence>
<dbReference type="Pfam" id="PF08241">
    <property type="entry name" value="Methyltransf_11"/>
    <property type="match status" value="1"/>
</dbReference>
<protein>
    <submittedName>
        <fullName evidence="2">Methyltransferase domain-containing protein</fullName>
    </submittedName>
</protein>
<evidence type="ECO:0000259" key="1">
    <source>
        <dbReference type="Pfam" id="PF08241"/>
    </source>
</evidence>
<dbReference type="SUPFAM" id="SSF53335">
    <property type="entry name" value="S-adenosyl-L-methionine-dependent methyltransferases"/>
    <property type="match status" value="1"/>
</dbReference>
<sequence length="164" mass="18279">MQLPEAIQFIQCEVLQQAPISQWADLGCGSGLFSTALAHYMPEGSTIYAIDHKPATRIAGHGIQIFDLDFVSDPLPFGQIDGILMANSLHYVRDQPAFIQKLSFYTSSLIVIEYDIEKPVPTWVPFPVSYSKLPTLFPNRKIVKLGERPSAYGQGDMYSALITR</sequence>
<name>A0A1K1STL6_9BACT</name>
<dbReference type="RefSeq" id="WP_072365737.1">
    <property type="nucleotide sequence ID" value="NZ_CP139972.1"/>
</dbReference>
<feature type="domain" description="Methyltransferase type 11" evidence="1">
    <location>
        <begin position="25"/>
        <end position="102"/>
    </location>
</feature>
<dbReference type="OrthoDB" id="9784101at2"/>
<keyword evidence="2" id="KW-0489">Methyltransferase</keyword>
<dbReference type="Proteomes" id="UP000183788">
    <property type="component" value="Unassembled WGS sequence"/>
</dbReference>
<evidence type="ECO:0000313" key="2">
    <source>
        <dbReference type="EMBL" id="SFW87673.1"/>
    </source>
</evidence>
<dbReference type="AlphaFoldDB" id="A0A1K1STL6"/>
<dbReference type="CDD" id="cd02440">
    <property type="entry name" value="AdoMet_MTases"/>
    <property type="match status" value="1"/>
</dbReference>
<dbReference type="EMBL" id="CP140154">
    <property type="protein sequence ID" value="WQG87037.1"/>
    <property type="molecule type" value="Genomic_DNA"/>
</dbReference>
<accession>A0A1K1STL6</accession>
<reference evidence="3 5" key="2">
    <citation type="submission" date="2023-11" db="EMBL/GenBank/DDBJ databases">
        <title>MicrobeMod: A computational toolkit for identifying prokaryotic methylation and restriction-modification with nanopore sequencing.</title>
        <authorList>
            <person name="Crits-Christoph A."/>
            <person name="Kang S.C."/>
            <person name="Lee H."/>
            <person name="Ostrov N."/>
        </authorList>
    </citation>
    <scope>NUCLEOTIDE SEQUENCE [LARGE SCALE GENOMIC DNA]</scope>
    <source>
        <strain evidence="3 5">ATCC 23090</strain>
    </source>
</reference>
<reference evidence="2 4" key="1">
    <citation type="submission" date="2016-11" db="EMBL/GenBank/DDBJ databases">
        <authorList>
            <person name="Jaros S."/>
            <person name="Januszkiewicz K."/>
            <person name="Wedrychowicz H."/>
        </authorList>
    </citation>
    <scope>NUCLEOTIDE SEQUENCE [LARGE SCALE GENOMIC DNA]</scope>
    <source>
        <strain evidence="2 4">DSM 784</strain>
    </source>
</reference>
<evidence type="ECO:0000313" key="3">
    <source>
        <dbReference type="EMBL" id="WQG87037.1"/>
    </source>
</evidence>
<dbReference type="STRING" id="1004.SAMN05661012_06110"/>
<dbReference type="Gene3D" id="3.40.50.150">
    <property type="entry name" value="Vaccinia Virus protein VP39"/>
    <property type="match status" value="1"/>
</dbReference>
<gene>
    <name evidence="2" type="ORF">SAMN05661012_06110</name>
    <name evidence="3" type="ORF">SR876_19135</name>
</gene>